<evidence type="ECO:0000256" key="7">
    <source>
        <dbReference type="ARBA" id="ARBA00024211"/>
    </source>
</evidence>
<keyword evidence="10" id="KW-1185">Reference proteome</keyword>
<evidence type="ECO:0000256" key="4">
    <source>
        <dbReference type="ARBA" id="ARBA00022618"/>
    </source>
</evidence>
<accession>A0A7J9K5D1</accession>
<dbReference type="EMBL" id="JABFAE010000011">
    <property type="protein sequence ID" value="MBA0841601.1"/>
    <property type="molecule type" value="Genomic_DNA"/>
</dbReference>
<comment type="similarity">
    <text evidence="7">Belongs to the SOSEKI family.</text>
</comment>
<evidence type="ECO:0000256" key="2">
    <source>
        <dbReference type="ARBA" id="ARBA00022473"/>
    </source>
</evidence>
<feature type="domain" description="SOSEKI DIX-like" evidence="8">
    <location>
        <begin position="41"/>
        <end position="95"/>
    </location>
</feature>
<dbReference type="GO" id="GO:0051258">
    <property type="term" value="P:protein polymerization"/>
    <property type="evidence" value="ECO:0007669"/>
    <property type="project" value="UniProtKB-ARBA"/>
</dbReference>
<evidence type="ECO:0000313" key="9">
    <source>
        <dbReference type="EMBL" id="MBA0841601.1"/>
    </source>
</evidence>
<dbReference type="InterPro" id="IPR010369">
    <property type="entry name" value="SOK"/>
</dbReference>
<keyword evidence="5" id="KW-0472">Membrane</keyword>
<dbReference type="GO" id="GO:0005886">
    <property type="term" value="C:plasma membrane"/>
    <property type="evidence" value="ECO:0007669"/>
    <property type="project" value="UniProtKB-SubCell"/>
</dbReference>
<feature type="non-terminal residue" evidence="9">
    <location>
        <position position="95"/>
    </location>
</feature>
<comment type="caution">
    <text evidence="9">The sequence shown here is derived from an EMBL/GenBank/DDBJ whole genome shotgun (WGS) entry which is preliminary data.</text>
</comment>
<evidence type="ECO:0000259" key="8">
    <source>
        <dbReference type="Pfam" id="PF06136"/>
    </source>
</evidence>
<sequence>MATTNLRGKTELPMNKRYQETSPDRTLVWFERKKPNNDQKVPVVYYLSRNGHLEHPHFLEVPLSSPQGLFLKDVINKLNTLRGDGMANKFSWSSK</sequence>
<dbReference type="PANTHER" id="PTHR31083:SF20">
    <property type="entry name" value="AUXIN-RESPONSIVE PROTEIN"/>
    <property type="match status" value="1"/>
</dbReference>
<keyword evidence="3" id="KW-1003">Cell membrane</keyword>
<dbReference type="PANTHER" id="PTHR31083">
    <property type="entry name" value="UPSTREAM OF FLC PROTEIN (DUF966)"/>
    <property type="match status" value="1"/>
</dbReference>
<dbReference type="InterPro" id="IPR048351">
    <property type="entry name" value="SOK_DIX"/>
</dbReference>
<evidence type="ECO:0000256" key="5">
    <source>
        <dbReference type="ARBA" id="ARBA00023136"/>
    </source>
</evidence>
<dbReference type="Pfam" id="PF06136">
    <property type="entry name" value="SOK"/>
    <property type="match status" value="1"/>
</dbReference>
<dbReference type="AlphaFoldDB" id="A0A7J9K5D1"/>
<evidence type="ECO:0000313" key="10">
    <source>
        <dbReference type="Proteomes" id="UP000593575"/>
    </source>
</evidence>
<evidence type="ECO:0000256" key="6">
    <source>
        <dbReference type="ARBA" id="ARBA00023306"/>
    </source>
</evidence>
<evidence type="ECO:0000256" key="1">
    <source>
        <dbReference type="ARBA" id="ARBA00004413"/>
    </source>
</evidence>
<keyword evidence="2" id="KW-0217">Developmental protein</keyword>
<dbReference type="Proteomes" id="UP000593575">
    <property type="component" value="Unassembled WGS sequence"/>
</dbReference>
<name>A0A7J9K5D1_9ROSI</name>
<keyword evidence="6" id="KW-0131">Cell cycle</keyword>
<protein>
    <recommendedName>
        <fullName evidence="8">SOSEKI DIX-like domain-containing protein</fullName>
    </recommendedName>
</protein>
<organism evidence="9 10">
    <name type="scientific">Gossypium armourianum</name>
    <dbReference type="NCBI Taxonomy" id="34283"/>
    <lineage>
        <taxon>Eukaryota</taxon>
        <taxon>Viridiplantae</taxon>
        <taxon>Streptophyta</taxon>
        <taxon>Embryophyta</taxon>
        <taxon>Tracheophyta</taxon>
        <taxon>Spermatophyta</taxon>
        <taxon>Magnoliopsida</taxon>
        <taxon>eudicotyledons</taxon>
        <taxon>Gunneridae</taxon>
        <taxon>Pentapetalae</taxon>
        <taxon>rosids</taxon>
        <taxon>malvids</taxon>
        <taxon>Malvales</taxon>
        <taxon>Malvaceae</taxon>
        <taxon>Malvoideae</taxon>
        <taxon>Gossypium</taxon>
    </lineage>
</organism>
<dbReference type="GO" id="GO:0051301">
    <property type="term" value="P:cell division"/>
    <property type="evidence" value="ECO:0007669"/>
    <property type="project" value="UniProtKB-KW"/>
</dbReference>
<proteinExistence type="inferred from homology"/>
<keyword evidence="4" id="KW-0132">Cell division</keyword>
<evidence type="ECO:0000256" key="3">
    <source>
        <dbReference type="ARBA" id="ARBA00022475"/>
    </source>
</evidence>
<reference evidence="9 10" key="1">
    <citation type="journal article" date="2019" name="Genome Biol. Evol.">
        <title>Insights into the evolution of the New World diploid cottons (Gossypium, subgenus Houzingenia) based on genome sequencing.</title>
        <authorList>
            <person name="Grover C.E."/>
            <person name="Arick M.A. 2nd"/>
            <person name="Thrash A."/>
            <person name="Conover J.L."/>
            <person name="Sanders W.S."/>
            <person name="Peterson D.G."/>
            <person name="Frelichowski J.E."/>
            <person name="Scheffler J.A."/>
            <person name="Scheffler B.E."/>
            <person name="Wendel J.F."/>
        </authorList>
    </citation>
    <scope>NUCLEOTIDE SEQUENCE [LARGE SCALE GENOMIC DNA]</scope>
    <source>
        <strain evidence="9">6</strain>
        <tissue evidence="9">Leaf</tissue>
    </source>
</reference>
<comment type="subcellular location">
    <subcellularLocation>
        <location evidence="1">Cell membrane</location>
        <topology evidence="1">Peripheral membrane protein</topology>
        <orientation evidence="1">Cytoplasmic side</orientation>
    </subcellularLocation>
</comment>
<gene>
    <name evidence="9" type="ORF">Goarm_004085</name>
</gene>